<feature type="transmembrane region" description="Helical" evidence="2">
    <location>
        <begin position="6"/>
        <end position="26"/>
    </location>
</feature>
<dbReference type="PANTHER" id="PTHR41532">
    <property type="entry name" value="FIXS PROTEIN"/>
    <property type="match status" value="1"/>
</dbReference>
<dbReference type="EMBL" id="JBGOOJ010000003">
    <property type="protein sequence ID" value="MEZ8089430.1"/>
    <property type="molecule type" value="Genomic_DNA"/>
</dbReference>
<reference evidence="3 4" key="1">
    <citation type="submission" date="2024-06" db="EMBL/GenBank/DDBJ databases">
        <authorList>
            <person name="Steensen K."/>
            <person name="Seneca J."/>
            <person name="Bartlau N."/>
            <person name="Yu A.X."/>
            <person name="Polz M.F."/>
        </authorList>
    </citation>
    <scope>NUCLEOTIDE SEQUENCE [LARGE SCALE GENOMIC DNA]</scope>
    <source>
        <strain evidence="3 4">5S240</strain>
    </source>
</reference>
<organism evidence="3 4">
    <name type="scientific">Vibrio kanaloae</name>
    <dbReference type="NCBI Taxonomy" id="170673"/>
    <lineage>
        <taxon>Bacteria</taxon>
        <taxon>Pseudomonadati</taxon>
        <taxon>Pseudomonadota</taxon>
        <taxon>Gammaproteobacteria</taxon>
        <taxon>Vibrionales</taxon>
        <taxon>Vibrionaceae</taxon>
        <taxon>Vibrio</taxon>
    </lineage>
</organism>
<protein>
    <submittedName>
        <fullName evidence="3">Cbb3-type cytochrome oxidase assembly protein CcoS</fullName>
    </submittedName>
</protein>
<name>A0ABV4LCQ7_9VIBR</name>
<accession>A0ABV4LCQ7</accession>
<evidence type="ECO:0000256" key="1">
    <source>
        <dbReference type="SAM" id="MobiDB-lite"/>
    </source>
</evidence>
<proteinExistence type="predicted"/>
<dbReference type="Proteomes" id="UP001569177">
    <property type="component" value="Unassembled WGS sequence"/>
</dbReference>
<keyword evidence="4" id="KW-1185">Reference proteome</keyword>
<dbReference type="Pfam" id="PF03597">
    <property type="entry name" value="FixS"/>
    <property type="match status" value="1"/>
</dbReference>
<sequence length="90" mass="10050">MESLYILIPIAIVLVCIAVGIFLWAVKSEQFEDLERQGHSILFDEDSHANHNSDNKPAADKKAEMSAPASRENYVSVESQTSLEKKNDDT</sequence>
<gene>
    <name evidence="3" type="primary">ccoS</name>
    <name evidence="3" type="ORF">ACED24_05145</name>
</gene>
<comment type="caution">
    <text evidence="3">The sequence shown here is derived from an EMBL/GenBank/DDBJ whole genome shotgun (WGS) entry which is preliminary data.</text>
</comment>
<dbReference type="RefSeq" id="WP_017057251.1">
    <property type="nucleotide sequence ID" value="NZ_JBGONX010000012.1"/>
</dbReference>
<feature type="compositionally biased region" description="Basic and acidic residues" evidence="1">
    <location>
        <begin position="45"/>
        <end position="64"/>
    </location>
</feature>
<keyword evidence="2" id="KW-0812">Transmembrane</keyword>
<evidence type="ECO:0000256" key="2">
    <source>
        <dbReference type="SAM" id="Phobius"/>
    </source>
</evidence>
<evidence type="ECO:0000313" key="3">
    <source>
        <dbReference type="EMBL" id="MEZ8089430.1"/>
    </source>
</evidence>
<dbReference type="InterPro" id="IPR004714">
    <property type="entry name" value="Cyt_oxidase_maturation_cbb3"/>
</dbReference>
<keyword evidence="2" id="KW-1133">Transmembrane helix</keyword>
<feature type="region of interest" description="Disordered" evidence="1">
    <location>
        <begin position="42"/>
        <end position="90"/>
    </location>
</feature>
<dbReference type="NCBIfam" id="TIGR00847">
    <property type="entry name" value="ccoS"/>
    <property type="match status" value="1"/>
</dbReference>
<evidence type="ECO:0000313" key="4">
    <source>
        <dbReference type="Proteomes" id="UP001569177"/>
    </source>
</evidence>
<dbReference type="PANTHER" id="PTHR41532:SF1">
    <property type="entry name" value="FIXS PROTEIN"/>
    <property type="match status" value="1"/>
</dbReference>
<keyword evidence="2" id="KW-0472">Membrane</keyword>